<gene>
    <name evidence="2" type="ORF">LITE_LOCUS7236</name>
</gene>
<evidence type="ECO:0000313" key="3">
    <source>
        <dbReference type="Proteomes" id="UP001154282"/>
    </source>
</evidence>
<dbReference type="PANTHER" id="PTHR34375">
    <property type="entry name" value="GATA ZINC FINGER PROTEIN-RELATED"/>
    <property type="match status" value="1"/>
</dbReference>
<proteinExistence type="predicted"/>
<dbReference type="EMBL" id="CAMGYJ010000003">
    <property type="protein sequence ID" value="CAI0391699.1"/>
    <property type="molecule type" value="Genomic_DNA"/>
</dbReference>
<evidence type="ECO:0008006" key="4">
    <source>
        <dbReference type="Google" id="ProtNLM"/>
    </source>
</evidence>
<evidence type="ECO:0000256" key="1">
    <source>
        <dbReference type="SAM" id="MobiDB-lite"/>
    </source>
</evidence>
<dbReference type="Proteomes" id="UP001154282">
    <property type="component" value="Unassembled WGS sequence"/>
</dbReference>
<feature type="compositionally biased region" description="Gly residues" evidence="1">
    <location>
        <begin position="1"/>
        <end position="13"/>
    </location>
</feature>
<sequence>MEGRAECGGGRALGGTEQSWSRAVPGGTGTAVLAILTTNPPDSASLNAALHKLQTSHPILRSRLHHHHHHHNNSTRTTPAAAAVSIAPAAAPFVRVKQVNLSSTLNILTAADSSSPPLQLILEHELNNNQWASSTATATAKPENNNIEDLFFATTYALPKDKWAVVLRLHVAACDRTTAVSLLNELLALLVAAGEEEEKKYWPPGEEGKEVGAAIEELIPKGKAKKSVWARGVDMVGYSVGSFRLTNLRFVDARSDRRSQVVRFQLDRDQTEKLLAGCEKVGIKLCGVLTAAGMIAAQYSLRKKNLSSNRRGGGGVEKQRKYGVVTLTDCRSILSPSLSPHHFGFYHSAIMNTHTLKPTPSSVGGNSTETPPYHLWEEAQKAYKAFRSYKESDRQFTDMADINFLMTTALDNPSLTPSSALRTSLLSVFEDTVVDDNSGGGAARDVVGVEDYMGCASVHGIGPSLAVFDTIREGKLDCVCVYPSPLHSREQMVEFVDKMKSVLVSC</sequence>
<organism evidence="2 3">
    <name type="scientific">Linum tenue</name>
    <dbReference type="NCBI Taxonomy" id="586396"/>
    <lineage>
        <taxon>Eukaryota</taxon>
        <taxon>Viridiplantae</taxon>
        <taxon>Streptophyta</taxon>
        <taxon>Embryophyta</taxon>
        <taxon>Tracheophyta</taxon>
        <taxon>Spermatophyta</taxon>
        <taxon>Magnoliopsida</taxon>
        <taxon>eudicotyledons</taxon>
        <taxon>Gunneridae</taxon>
        <taxon>Pentapetalae</taxon>
        <taxon>rosids</taxon>
        <taxon>fabids</taxon>
        <taxon>Malpighiales</taxon>
        <taxon>Linaceae</taxon>
        <taxon>Linum</taxon>
    </lineage>
</organism>
<dbReference type="AlphaFoldDB" id="A0AAV0I3J1"/>
<reference evidence="2" key="1">
    <citation type="submission" date="2022-08" db="EMBL/GenBank/DDBJ databases">
        <authorList>
            <person name="Gutierrez-Valencia J."/>
        </authorList>
    </citation>
    <scope>NUCLEOTIDE SEQUENCE</scope>
</reference>
<evidence type="ECO:0000313" key="2">
    <source>
        <dbReference type="EMBL" id="CAI0391699.1"/>
    </source>
</evidence>
<feature type="region of interest" description="Disordered" evidence="1">
    <location>
        <begin position="1"/>
        <end position="24"/>
    </location>
</feature>
<dbReference type="PANTHER" id="PTHR34375:SF3">
    <property type="entry name" value="CONDENSATION DOMAIN-CONTAINING PROTEIN"/>
    <property type="match status" value="1"/>
</dbReference>
<dbReference type="SUPFAM" id="SSF52777">
    <property type="entry name" value="CoA-dependent acyltransferases"/>
    <property type="match status" value="2"/>
</dbReference>
<comment type="caution">
    <text evidence="2">The sequence shown here is derived from an EMBL/GenBank/DDBJ whole genome shotgun (WGS) entry which is preliminary data.</text>
</comment>
<dbReference type="Gene3D" id="3.30.559.10">
    <property type="entry name" value="Chloramphenicol acetyltransferase-like domain"/>
    <property type="match status" value="1"/>
</dbReference>
<name>A0AAV0I3J1_9ROSI</name>
<keyword evidence="3" id="KW-1185">Reference proteome</keyword>
<accession>A0AAV0I3J1</accession>
<protein>
    <recommendedName>
        <fullName evidence="4">Condensation domain-containing protein</fullName>
    </recommendedName>
</protein>
<dbReference type="InterPro" id="IPR023213">
    <property type="entry name" value="CAT-like_dom_sf"/>
</dbReference>